<protein>
    <submittedName>
        <fullName evidence="6">Protein yippee 2-like</fullName>
    </submittedName>
</protein>
<organism evidence="6 7">
    <name type="scientific">Marmota monax</name>
    <name type="common">Woodchuck</name>
    <dbReference type="NCBI Taxonomy" id="9995"/>
    <lineage>
        <taxon>Eukaryota</taxon>
        <taxon>Metazoa</taxon>
        <taxon>Chordata</taxon>
        <taxon>Craniata</taxon>
        <taxon>Vertebrata</taxon>
        <taxon>Euteleostomi</taxon>
        <taxon>Mammalia</taxon>
        <taxon>Eutheria</taxon>
        <taxon>Euarchontoglires</taxon>
        <taxon>Glires</taxon>
        <taxon>Rodentia</taxon>
        <taxon>Sciuromorpha</taxon>
        <taxon>Sciuridae</taxon>
        <taxon>Xerinae</taxon>
        <taxon>Marmotini</taxon>
        <taxon>Marmota</taxon>
    </lineage>
</organism>
<dbReference type="EMBL" id="WJEC01002315">
    <property type="protein sequence ID" value="KAF7476731.1"/>
    <property type="molecule type" value="Genomic_DNA"/>
</dbReference>
<feature type="region of interest" description="Disordered" evidence="4">
    <location>
        <begin position="1"/>
        <end position="68"/>
    </location>
</feature>
<evidence type="ECO:0000256" key="4">
    <source>
        <dbReference type="SAM" id="MobiDB-lite"/>
    </source>
</evidence>
<keyword evidence="2" id="KW-0479">Metal-binding</keyword>
<name>A0A834UY56_MARMO</name>
<evidence type="ECO:0000259" key="5">
    <source>
        <dbReference type="PROSITE" id="PS51792"/>
    </source>
</evidence>
<dbReference type="PANTHER" id="PTHR13848">
    <property type="entry name" value="PROTEIN YIPPEE-LIKE CG15309-RELATED"/>
    <property type="match status" value="1"/>
</dbReference>
<dbReference type="InterPro" id="IPR034751">
    <property type="entry name" value="Yippee"/>
</dbReference>
<evidence type="ECO:0000256" key="2">
    <source>
        <dbReference type="ARBA" id="ARBA00022723"/>
    </source>
</evidence>
<reference evidence="6" key="1">
    <citation type="submission" date="2020-08" db="EMBL/GenBank/DDBJ databases">
        <authorList>
            <person name="Shumante A."/>
            <person name="Zimin A.V."/>
            <person name="Puiu D."/>
            <person name="Salzberg S.L."/>
        </authorList>
    </citation>
    <scope>NUCLEOTIDE SEQUENCE</scope>
    <source>
        <strain evidence="6">WC2-LM</strain>
        <tissue evidence="6">Liver</tissue>
    </source>
</reference>
<keyword evidence="3" id="KW-0862">Zinc</keyword>
<dbReference type="AlphaFoldDB" id="A0A834UY56"/>
<sequence length="220" mass="23644">MQSGGGGGSGGDCGFKSAPAAGDPAGRSLAAAHPRGAEPRAGRTGQPAAGLLRTSPRPLLEGPSSEDVTSVWSLPHTHPLPNHGLYLCLPVFPLTPRSAAPMVKMTRSKTFQAYLPSCHRTYSCIHCRAHLANHDELISKSFQGSQGRAYLFNSVVNVGCGPAEERVLLTGLHAVADIYCENCKTTLGWKYEHAFESSQKYKEGKYIIELAHMIKDNGWD</sequence>
<evidence type="ECO:0000256" key="3">
    <source>
        <dbReference type="ARBA" id="ARBA00022833"/>
    </source>
</evidence>
<dbReference type="InterPro" id="IPR039058">
    <property type="entry name" value="Yippee_fam"/>
</dbReference>
<proteinExistence type="inferred from homology"/>
<accession>A0A834UY56</accession>
<dbReference type="InterPro" id="IPR004910">
    <property type="entry name" value="Yippee/Mis18/Cereblon"/>
</dbReference>
<dbReference type="Proteomes" id="UP000662637">
    <property type="component" value="Unassembled WGS sequence"/>
</dbReference>
<feature type="domain" description="Yippee" evidence="5">
    <location>
        <begin position="120"/>
        <end position="217"/>
    </location>
</feature>
<dbReference type="GO" id="GO:0046872">
    <property type="term" value="F:metal ion binding"/>
    <property type="evidence" value="ECO:0007669"/>
    <property type="project" value="UniProtKB-KW"/>
</dbReference>
<dbReference type="PROSITE" id="PS51792">
    <property type="entry name" value="YIPPEE"/>
    <property type="match status" value="1"/>
</dbReference>
<dbReference type="Pfam" id="PF03226">
    <property type="entry name" value="Yippee-Mis18"/>
    <property type="match status" value="1"/>
</dbReference>
<evidence type="ECO:0000313" key="7">
    <source>
        <dbReference type="Proteomes" id="UP000662637"/>
    </source>
</evidence>
<comment type="caution">
    <text evidence="6">The sequence shown here is derived from an EMBL/GenBank/DDBJ whole genome shotgun (WGS) entry which is preliminary data.</text>
</comment>
<comment type="similarity">
    <text evidence="1">Belongs to the yippee family.</text>
</comment>
<evidence type="ECO:0000313" key="6">
    <source>
        <dbReference type="EMBL" id="KAF7476731.1"/>
    </source>
</evidence>
<gene>
    <name evidence="6" type="ORF">GHT09_012139</name>
</gene>
<evidence type="ECO:0000256" key="1">
    <source>
        <dbReference type="ARBA" id="ARBA00005613"/>
    </source>
</evidence>
<feature type="compositionally biased region" description="Gly residues" evidence="4">
    <location>
        <begin position="1"/>
        <end position="13"/>
    </location>
</feature>